<evidence type="ECO:0000313" key="5">
    <source>
        <dbReference type="EMBL" id="MBF8438157.1"/>
    </source>
</evidence>
<dbReference type="RefSeq" id="WP_270455257.1">
    <property type="nucleotide sequence ID" value="NZ_JADPIE010000010.1"/>
</dbReference>
<accession>A0A931ASI0</accession>
<comment type="caution">
    <text evidence="5">The sequence shown here is derived from an EMBL/GenBank/DDBJ whole genome shotgun (WGS) entry which is preliminary data.</text>
</comment>
<evidence type="ECO:0000259" key="4">
    <source>
        <dbReference type="Pfam" id="PF00496"/>
    </source>
</evidence>
<keyword evidence="6" id="KW-1185">Reference proteome</keyword>
<dbReference type="EMBL" id="JADPIE010000010">
    <property type="protein sequence ID" value="MBF8438157.1"/>
    <property type="molecule type" value="Genomic_DNA"/>
</dbReference>
<dbReference type="Gene3D" id="3.40.190.10">
    <property type="entry name" value="Periplasmic binding protein-like II"/>
    <property type="match status" value="1"/>
</dbReference>
<gene>
    <name evidence="5" type="ORF">I0Q91_13775</name>
</gene>
<evidence type="ECO:0000256" key="1">
    <source>
        <dbReference type="ARBA" id="ARBA00005695"/>
    </source>
</evidence>
<feature type="domain" description="Solute-binding protein family 5" evidence="4">
    <location>
        <begin position="29"/>
        <end position="106"/>
    </location>
</feature>
<reference evidence="5" key="1">
    <citation type="submission" date="2020-11" db="EMBL/GenBank/DDBJ databases">
        <title>Halonatronomonas betainensis gen. nov., sp. nov. a novel haloalkaliphilic representative of the family Halanaerobiacae capable of betaine degradation.</title>
        <authorList>
            <person name="Boltyanskaya Y."/>
            <person name="Kevbrin V."/>
            <person name="Detkova E."/>
            <person name="Grouzdev D.S."/>
            <person name="Koziaeva V."/>
            <person name="Zhilina T."/>
        </authorList>
    </citation>
    <scope>NUCLEOTIDE SEQUENCE</scope>
    <source>
        <strain evidence="5">Z-7014</strain>
    </source>
</reference>
<organism evidence="5 6">
    <name type="scientific">Halonatronomonas betaini</name>
    <dbReference type="NCBI Taxonomy" id="2778430"/>
    <lineage>
        <taxon>Bacteria</taxon>
        <taxon>Bacillati</taxon>
        <taxon>Bacillota</taxon>
        <taxon>Clostridia</taxon>
        <taxon>Halanaerobiales</taxon>
        <taxon>Halarsenatibacteraceae</taxon>
        <taxon>Halonatronomonas</taxon>
    </lineage>
</organism>
<dbReference type="PANTHER" id="PTHR30290">
    <property type="entry name" value="PERIPLASMIC BINDING COMPONENT OF ABC TRANSPORTER"/>
    <property type="match status" value="1"/>
</dbReference>
<name>A0A931ASI0_9FIRM</name>
<dbReference type="InterPro" id="IPR039424">
    <property type="entry name" value="SBP_5"/>
</dbReference>
<dbReference type="GO" id="GO:0015833">
    <property type="term" value="P:peptide transport"/>
    <property type="evidence" value="ECO:0007669"/>
    <property type="project" value="TreeGrafter"/>
</dbReference>
<dbReference type="SUPFAM" id="SSF53850">
    <property type="entry name" value="Periplasmic binding protein-like II"/>
    <property type="match status" value="2"/>
</dbReference>
<evidence type="ECO:0000256" key="3">
    <source>
        <dbReference type="ARBA" id="ARBA00022729"/>
    </source>
</evidence>
<dbReference type="Proteomes" id="UP000621436">
    <property type="component" value="Unassembled WGS sequence"/>
</dbReference>
<dbReference type="Gene3D" id="3.10.105.10">
    <property type="entry name" value="Dipeptide-binding Protein, Domain 3"/>
    <property type="match status" value="2"/>
</dbReference>
<keyword evidence="3" id="KW-0732">Signal</keyword>
<dbReference type="PANTHER" id="PTHR30290:SF9">
    <property type="entry name" value="OLIGOPEPTIDE-BINDING PROTEIN APPA"/>
    <property type="match status" value="1"/>
</dbReference>
<comment type="similarity">
    <text evidence="1">Belongs to the bacterial solute-binding protein 5 family.</text>
</comment>
<dbReference type="GO" id="GO:1904680">
    <property type="term" value="F:peptide transmembrane transporter activity"/>
    <property type="evidence" value="ECO:0007669"/>
    <property type="project" value="TreeGrafter"/>
</dbReference>
<sequence>MRSKYLVYLLVPVLVLGLSIGVIAERVPELNIMTTTEGYDPVRYEAAFLIQENLAELGIEVSVEPTEFSTLIQNFYNEQDFEIAIAGWSGRVDRLDPQHFLGTLESGQADLGGNNPGGYVNERYDELFALQAKEFDQDQRREYVLEMQEIAMDEQPVNILFFRDEVVAYNHNNFEGFVPMAGEAIYNEWIPFDVDPLGEDRMLTIGTTQEPDNINPLDSTTVWGWKFMRMYYDKLIRLSPDIEPLPWAAESVDAIDDNTIEVVLREGMLFHDGEPVTVEDIKFTYDYFREQDFAYFRPFYQPLDEVTIVDDNTLHFVLEEPTSFFITVTLSQIPILPKHLWEDIEAADQLNPEDVPTVGSGPLKFDTYDRGEYKRLVKFDDYFKADDINIDGVDFNIYADSEGVYTALATEEIDMTAWRLEPAQIELAEQEDHLTVVSVPDFGYYHMTYNLRVPPMDDVEFRRALAHAVPYETFINVLLDGLGERGTSIIAPVNAFWHNPDVPLYDYDLDLARERLENAGYWWDDDGRLNFPE</sequence>
<keyword evidence="2" id="KW-0813">Transport</keyword>
<proteinExistence type="inferred from homology"/>
<dbReference type="InterPro" id="IPR000914">
    <property type="entry name" value="SBP_5_dom"/>
</dbReference>
<evidence type="ECO:0000313" key="6">
    <source>
        <dbReference type="Proteomes" id="UP000621436"/>
    </source>
</evidence>
<protein>
    <submittedName>
        <fullName evidence="5">ABC transporter substrate-binding protein</fullName>
    </submittedName>
</protein>
<dbReference type="AlphaFoldDB" id="A0A931ASI0"/>
<dbReference type="Pfam" id="PF00496">
    <property type="entry name" value="SBP_bac_5"/>
    <property type="match status" value="2"/>
</dbReference>
<feature type="domain" description="Solute-binding protein family 5" evidence="4">
    <location>
        <begin position="244"/>
        <end position="527"/>
    </location>
</feature>
<dbReference type="CDD" id="cd00995">
    <property type="entry name" value="PBP2_NikA_DppA_OppA_like"/>
    <property type="match status" value="1"/>
</dbReference>
<evidence type="ECO:0000256" key="2">
    <source>
        <dbReference type="ARBA" id="ARBA00022448"/>
    </source>
</evidence>